<evidence type="ECO:0000313" key="3">
    <source>
        <dbReference type="Proteomes" id="UP000528457"/>
    </source>
</evidence>
<dbReference type="InterPro" id="IPR029068">
    <property type="entry name" value="Glyas_Bleomycin-R_OHBP_Dase"/>
</dbReference>
<dbReference type="Pfam" id="PF00903">
    <property type="entry name" value="Glyoxalase"/>
    <property type="match status" value="1"/>
</dbReference>
<dbReference type="EMBL" id="JACHHT010000002">
    <property type="protein sequence ID" value="MBB6522088.1"/>
    <property type="molecule type" value="Genomic_DNA"/>
</dbReference>
<organism evidence="2 3">
    <name type="scientific">Pseudoteredinibacter isoporae</name>
    <dbReference type="NCBI Taxonomy" id="570281"/>
    <lineage>
        <taxon>Bacteria</taxon>
        <taxon>Pseudomonadati</taxon>
        <taxon>Pseudomonadota</taxon>
        <taxon>Gammaproteobacteria</taxon>
        <taxon>Cellvibrionales</taxon>
        <taxon>Cellvibrionaceae</taxon>
        <taxon>Pseudoteredinibacter</taxon>
    </lineage>
</organism>
<dbReference type="PANTHER" id="PTHR34109:SF1">
    <property type="entry name" value="VOC DOMAIN-CONTAINING PROTEIN"/>
    <property type="match status" value="1"/>
</dbReference>
<dbReference type="Proteomes" id="UP000528457">
    <property type="component" value="Unassembled WGS sequence"/>
</dbReference>
<dbReference type="InterPro" id="IPR004360">
    <property type="entry name" value="Glyas_Fos-R_dOase_dom"/>
</dbReference>
<dbReference type="Gene3D" id="3.30.720.110">
    <property type="match status" value="1"/>
</dbReference>
<dbReference type="RefSeq" id="WP_166846814.1">
    <property type="nucleotide sequence ID" value="NZ_JAAONY010000002.1"/>
</dbReference>
<gene>
    <name evidence="2" type="ORF">HNR48_002373</name>
</gene>
<dbReference type="Gene3D" id="3.30.720.120">
    <property type="match status" value="1"/>
</dbReference>
<comment type="caution">
    <text evidence="2">The sequence shown here is derived from an EMBL/GenBank/DDBJ whole genome shotgun (WGS) entry which is preliminary data.</text>
</comment>
<evidence type="ECO:0000259" key="1">
    <source>
        <dbReference type="Pfam" id="PF00903"/>
    </source>
</evidence>
<dbReference type="PANTHER" id="PTHR34109">
    <property type="entry name" value="BNAUNNG04460D PROTEIN-RELATED"/>
    <property type="match status" value="1"/>
</dbReference>
<dbReference type="InParanoid" id="A0A7X0JTR5"/>
<accession>A0A7X0JTR5</accession>
<dbReference type="CDD" id="cd07246">
    <property type="entry name" value="VOC_like"/>
    <property type="match status" value="1"/>
</dbReference>
<keyword evidence="3" id="KW-1185">Reference proteome</keyword>
<feature type="domain" description="Glyoxalase/fosfomycin resistance/dioxygenase" evidence="1">
    <location>
        <begin position="15"/>
        <end position="118"/>
    </location>
</feature>
<dbReference type="SUPFAM" id="SSF54593">
    <property type="entry name" value="Glyoxalase/Bleomycin resistance protein/Dihydroxybiphenyl dioxygenase"/>
    <property type="match status" value="1"/>
</dbReference>
<name>A0A7X0JTR5_9GAMM</name>
<proteinExistence type="predicted"/>
<sequence>MVLPTDTPRICAYFFVQNAQAFIEFTQKAFAAEELGRMEEEGLIRNAQLRIRDCTFMVSEATGIGPLQQSQYLYVDDVDQTMEQACAAGAERLFDAEDMPYGDRQGGIKDPFGNYWWVSKRLTQEPYYPTE</sequence>
<reference evidence="2 3" key="1">
    <citation type="submission" date="2020-08" db="EMBL/GenBank/DDBJ databases">
        <title>Genomic Encyclopedia of Type Strains, Phase IV (KMG-IV): sequencing the most valuable type-strain genomes for metagenomic binning, comparative biology and taxonomic classification.</title>
        <authorList>
            <person name="Goeker M."/>
        </authorList>
    </citation>
    <scope>NUCLEOTIDE SEQUENCE [LARGE SCALE GENOMIC DNA]</scope>
    <source>
        <strain evidence="2 3">DSM 22368</strain>
    </source>
</reference>
<dbReference type="AlphaFoldDB" id="A0A7X0JTR5"/>
<protein>
    <submittedName>
        <fullName evidence="2">PhnB protein</fullName>
    </submittedName>
</protein>
<evidence type="ECO:0000313" key="2">
    <source>
        <dbReference type="EMBL" id="MBB6522088.1"/>
    </source>
</evidence>